<keyword evidence="6" id="KW-1185">Reference proteome</keyword>
<dbReference type="InterPro" id="IPR004978">
    <property type="entry name" value="Stanniocalcin"/>
</dbReference>
<keyword evidence="4" id="KW-1015">Disulfide bond</keyword>
<reference evidence="5 6" key="1">
    <citation type="journal article" date="2018" name="Nat. Ecol. Evol.">
        <title>Pezizomycetes genomes reveal the molecular basis of ectomycorrhizal truffle lifestyle.</title>
        <authorList>
            <person name="Murat C."/>
            <person name="Payen T."/>
            <person name="Noel B."/>
            <person name="Kuo A."/>
            <person name="Morin E."/>
            <person name="Chen J."/>
            <person name="Kohler A."/>
            <person name="Krizsan K."/>
            <person name="Balestrini R."/>
            <person name="Da Silva C."/>
            <person name="Montanini B."/>
            <person name="Hainaut M."/>
            <person name="Levati E."/>
            <person name="Barry K.W."/>
            <person name="Belfiori B."/>
            <person name="Cichocki N."/>
            <person name="Clum A."/>
            <person name="Dockter R.B."/>
            <person name="Fauchery L."/>
            <person name="Guy J."/>
            <person name="Iotti M."/>
            <person name="Le Tacon F."/>
            <person name="Lindquist E.A."/>
            <person name="Lipzen A."/>
            <person name="Malagnac F."/>
            <person name="Mello A."/>
            <person name="Molinier V."/>
            <person name="Miyauchi S."/>
            <person name="Poulain J."/>
            <person name="Riccioni C."/>
            <person name="Rubini A."/>
            <person name="Sitrit Y."/>
            <person name="Splivallo R."/>
            <person name="Traeger S."/>
            <person name="Wang M."/>
            <person name="Zifcakova L."/>
            <person name="Wipf D."/>
            <person name="Zambonelli A."/>
            <person name="Paolocci F."/>
            <person name="Nowrousian M."/>
            <person name="Ottonello S."/>
            <person name="Baldrian P."/>
            <person name="Spatafora J.W."/>
            <person name="Henrissat B."/>
            <person name="Nagy L.G."/>
            <person name="Aury J.M."/>
            <person name="Wincker P."/>
            <person name="Grigoriev I.V."/>
            <person name="Bonfante P."/>
            <person name="Martin F.M."/>
        </authorList>
    </citation>
    <scope>NUCLEOTIDE SEQUENCE [LARGE SCALE GENOMIC DNA]</scope>
    <source>
        <strain evidence="5 6">RN42</strain>
    </source>
</reference>
<dbReference type="EMBL" id="ML119665">
    <property type="protein sequence ID" value="RPA83350.1"/>
    <property type="molecule type" value="Genomic_DNA"/>
</dbReference>
<name>A0A3N4IGS3_ASCIM</name>
<feature type="non-terminal residue" evidence="5">
    <location>
        <position position="1"/>
    </location>
</feature>
<dbReference type="STRING" id="1160509.A0A3N4IGS3"/>
<feature type="non-terminal residue" evidence="5">
    <location>
        <position position="139"/>
    </location>
</feature>
<comment type="subunit">
    <text evidence="2">Homodimer; disulfide-linked.</text>
</comment>
<accession>A0A3N4IGS3</accession>
<dbReference type="GO" id="GO:0006874">
    <property type="term" value="P:intracellular calcium ion homeostasis"/>
    <property type="evidence" value="ECO:0007669"/>
    <property type="project" value="TreeGrafter"/>
</dbReference>
<evidence type="ECO:0000256" key="3">
    <source>
        <dbReference type="ARBA" id="ARBA00022702"/>
    </source>
</evidence>
<dbReference type="OrthoDB" id="2251794at2759"/>
<organism evidence="5 6">
    <name type="scientific">Ascobolus immersus RN42</name>
    <dbReference type="NCBI Taxonomy" id="1160509"/>
    <lineage>
        <taxon>Eukaryota</taxon>
        <taxon>Fungi</taxon>
        <taxon>Dikarya</taxon>
        <taxon>Ascomycota</taxon>
        <taxon>Pezizomycotina</taxon>
        <taxon>Pezizomycetes</taxon>
        <taxon>Pezizales</taxon>
        <taxon>Ascobolaceae</taxon>
        <taxon>Ascobolus</taxon>
    </lineage>
</organism>
<dbReference type="GO" id="GO:0005576">
    <property type="term" value="C:extracellular region"/>
    <property type="evidence" value="ECO:0007669"/>
    <property type="project" value="InterPro"/>
</dbReference>
<dbReference type="Pfam" id="PF03298">
    <property type="entry name" value="Stanniocalcin"/>
    <property type="match status" value="1"/>
</dbReference>
<dbReference type="Proteomes" id="UP000275078">
    <property type="component" value="Unassembled WGS sequence"/>
</dbReference>
<keyword evidence="3" id="KW-0372">Hormone</keyword>
<gene>
    <name evidence="5" type="ORF">BJ508DRAFT_197606</name>
</gene>
<evidence type="ECO:0000313" key="6">
    <source>
        <dbReference type="Proteomes" id="UP000275078"/>
    </source>
</evidence>
<dbReference type="GO" id="GO:0005179">
    <property type="term" value="F:hormone activity"/>
    <property type="evidence" value="ECO:0007669"/>
    <property type="project" value="UniProtKB-KW"/>
</dbReference>
<evidence type="ECO:0000256" key="2">
    <source>
        <dbReference type="ARBA" id="ARBA00011748"/>
    </source>
</evidence>
<dbReference type="AlphaFoldDB" id="A0A3N4IGS3"/>
<comment type="similarity">
    <text evidence="1">Belongs to the stanniocalcin family.</text>
</comment>
<dbReference type="PANTHER" id="PTHR11245:SF6">
    <property type="entry name" value="DUF19 DOMAIN-CONTAINING PROTEIN"/>
    <property type="match status" value="1"/>
</dbReference>
<evidence type="ECO:0000313" key="5">
    <source>
        <dbReference type="EMBL" id="RPA83350.1"/>
    </source>
</evidence>
<proteinExistence type="inferred from homology"/>
<evidence type="ECO:0000256" key="1">
    <source>
        <dbReference type="ARBA" id="ARBA00008693"/>
    </source>
</evidence>
<dbReference type="PANTHER" id="PTHR11245">
    <property type="entry name" value="STANNIOCALCIN"/>
    <property type="match status" value="1"/>
</dbReference>
<sequence>PTGKCSFYADCLEAKKKCGSSGYALDYGKKYCNKFENAKSKFTTSGQRWVTKTMTCLQKKLVPAVKGTSGWTTCDAIEKKAFASHSDCYVSSGLCDLDPKDWAQIFLTVGAGGMFGGIKNLVEVVQTADACFPLVMWIV</sequence>
<evidence type="ECO:0000256" key="4">
    <source>
        <dbReference type="ARBA" id="ARBA00023157"/>
    </source>
</evidence>
<protein>
    <submittedName>
        <fullName evidence="5">Uncharacterized protein</fullName>
    </submittedName>
</protein>